<dbReference type="PANTHER" id="PTHR24422">
    <property type="entry name" value="CHEMOTAXIS PROTEIN METHYLTRANSFERASE"/>
    <property type="match status" value="1"/>
</dbReference>
<dbReference type="Pfam" id="PF00015">
    <property type="entry name" value="MCPsignal"/>
    <property type="match status" value="1"/>
</dbReference>
<reference evidence="5 6" key="1">
    <citation type="submission" date="2014-07" db="EMBL/GenBank/DDBJ databases">
        <title>Draft genome sequence of Thalassospira profundimaris 35.</title>
        <authorList>
            <person name="Lai Q."/>
            <person name="Shao Z."/>
        </authorList>
    </citation>
    <scope>NUCLEOTIDE SEQUENCE [LARGE SCALE GENOMIC DNA]</scope>
    <source>
        <strain evidence="5 6">35</strain>
    </source>
</reference>
<dbReference type="SUPFAM" id="SSF55785">
    <property type="entry name" value="PYP-like sensor domain (PAS domain)"/>
    <property type="match status" value="2"/>
</dbReference>
<organism evidence="5 6">
    <name type="scientific">Thalassospira profundimaris</name>
    <dbReference type="NCBI Taxonomy" id="502049"/>
    <lineage>
        <taxon>Bacteria</taxon>
        <taxon>Pseudomonadati</taxon>
        <taxon>Pseudomonadota</taxon>
        <taxon>Alphaproteobacteria</taxon>
        <taxon>Rhodospirillales</taxon>
        <taxon>Thalassospiraceae</taxon>
        <taxon>Thalassospira</taxon>
    </lineage>
</organism>
<feature type="domain" description="PAC" evidence="4">
    <location>
        <begin position="209"/>
        <end position="261"/>
    </location>
</feature>
<protein>
    <submittedName>
        <fullName evidence="5">Chemotaxis protein</fullName>
    </submittedName>
</protein>
<dbReference type="Pfam" id="PF08447">
    <property type="entry name" value="PAS_3"/>
    <property type="match status" value="1"/>
</dbReference>
<dbReference type="Proteomes" id="UP000253226">
    <property type="component" value="Unassembled WGS sequence"/>
</dbReference>
<dbReference type="RefSeq" id="WP_114100541.1">
    <property type="nucleotide sequence ID" value="NZ_JPWF01000001.1"/>
</dbReference>
<dbReference type="Gene3D" id="1.10.287.950">
    <property type="entry name" value="Methyl-accepting chemotaxis protein"/>
    <property type="match status" value="1"/>
</dbReference>
<dbReference type="PROSITE" id="PS50113">
    <property type="entry name" value="PAC"/>
    <property type="match status" value="2"/>
</dbReference>
<dbReference type="NCBIfam" id="TIGR00229">
    <property type="entry name" value="sensory_box"/>
    <property type="match status" value="2"/>
</dbReference>
<dbReference type="SMART" id="SM00091">
    <property type="entry name" value="PAS"/>
    <property type="match status" value="2"/>
</dbReference>
<name>A0A367WGR5_9PROT</name>
<accession>A0A367WGR5</accession>
<dbReference type="InterPro" id="IPR013655">
    <property type="entry name" value="PAS_fold_3"/>
</dbReference>
<dbReference type="InterPro" id="IPR013656">
    <property type="entry name" value="PAS_4"/>
</dbReference>
<feature type="domain" description="PAS" evidence="3">
    <location>
        <begin position="133"/>
        <end position="180"/>
    </location>
</feature>
<dbReference type="PROSITE" id="PS50111">
    <property type="entry name" value="CHEMOTAXIS_TRANSDUC_2"/>
    <property type="match status" value="1"/>
</dbReference>
<evidence type="ECO:0000256" key="1">
    <source>
        <dbReference type="PROSITE-ProRule" id="PRU00284"/>
    </source>
</evidence>
<dbReference type="PANTHER" id="PTHR24422:SF10">
    <property type="entry name" value="CHEMOTAXIS PROTEIN METHYLTRANSFERASE 2"/>
    <property type="match status" value="1"/>
</dbReference>
<dbReference type="SUPFAM" id="SSF58104">
    <property type="entry name" value="Methyl-accepting chemotaxis protein (MCP) signaling domain"/>
    <property type="match status" value="1"/>
</dbReference>
<dbReference type="InterPro" id="IPR035965">
    <property type="entry name" value="PAS-like_dom_sf"/>
</dbReference>
<dbReference type="InterPro" id="IPR000700">
    <property type="entry name" value="PAS-assoc_C"/>
</dbReference>
<feature type="domain" description="PAC" evidence="4">
    <location>
        <begin position="85"/>
        <end position="139"/>
    </location>
</feature>
<comment type="caution">
    <text evidence="5">The sequence shown here is derived from an EMBL/GenBank/DDBJ whole genome shotgun (WGS) entry which is preliminary data.</text>
</comment>
<dbReference type="EMBL" id="JPWF01000001">
    <property type="protein sequence ID" value="RCK39761.1"/>
    <property type="molecule type" value="Genomic_DNA"/>
</dbReference>
<dbReference type="Gene3D" id="3.30.450.20">
    <property type="entry name" value="PAS domain"/>
    <property type="match status" value="2"/>
</dbReference>
<evidence type="ECO:0000259" key="2">
    <source>
        <dbReference type="PROSITE" id="PS50111"/>
    </source>
</evidence>
<sequence length="496" mass="54424">MGFGIFRNDKHAQGEAQVAAALGRSMARIEFDVKGNILWANDNFQKVMGYSLDEVVGKHHSMFVPEEIIHSAEYQGFWKKLGAGEFVAGAFPRKRKNGELLWLESTYNPVFDDNGKLIKVVKFASDITTRRNERALLQSVFEAISASQAVIEFDLEGKILNANANFLAVLGYSLDEIKGKHHSMFVDAKYRNSSEYRTFWQTLNQGKFQAGQYKRVGKGGKEIWIEATYNPVLDAVGNPIKVIKFATDITEQTKLLLNLKQMIDGNFAEIEGNIANLNDRTANGVNVSGSALELTKSVAVSAEQMAASIAEISHSMTQSQTETERAYDQTETANQMTRRMTGVVDEMGSIVEAIQNIAGQINLLALNATIESARAGEAGKGFAVVANEVKNLANQAARATEEISKEINGIQEISNEVAEALEVIRGSVETVRNDVTNISSAVVQQTAVTEHVSANMRDMARTVDDLSRDLQVIRHSSDDVAASVLKTRQAAEVLAR</sequence>
<dbReference type="GO" id="GO:0007165">
    <property type="term" value="P:signal transduction"/>
    <property type="evidence" value="ECO:0007669"/>
    <property type="project" value="UniProtKB-KW"/>
</dbReference>
<keyword evidence="1" id="KW-0807">Transducer</keyword>
<evidence type="ECO:0000313" key="6">
    <source>
        <dbReference type="Proteomes" id="UP000253226"/>
    </source>
</evidence>
<dbReference type="InterPro" id="IPR001610">
    <property type="entry name" value="PAC"/>
</dbReference>
<dbReference type="SMART" id="SM00283">
    <property type="entry name" value="MA"/>
    <property type="match status" value="1"/>
</dbReference>
<dbReference type="InterPro" id="IPR000014">
    <property type="entry name" value="PAS"/>
</dbReference>
<dbReference type="CDD" id="cd00130">
    <property type="entry name" value="PAS"/>
    <property type="match status" value="2"/>
</dbReference>
<gene>
    <name evidence="5" type="ORF">TH19_01545</name>
</gene>
<evidence type="ECO:0000313" key="5">
    <source>
        <dbReference type="EMBL" id="RCK39761.1"/>
    </source>
</evidence>
<feature type="domain" description="Methyl-accepting transducer" evidence="2">
    <location>
        <begin position="259"/>
        <end position="481"/>
    </location>
</feature>
<evidence type="ECO:0000259" key="3">
    <source>
        <dbReference type="PROSITE" id="PS50112"/>
    </source>
</evidence>
<dbReference type="InterPro" id="IPR050903">
    <property type="entry name" value="Bact_Chemotaxis_MeTrfase"/>
</dbReference>
<evidence type="ECO:0000259" key="4">
    <source>
        <dbReference type="PROSITE" id="PS50113"/>
    </source>
</evidence>
<dbReference type="SMART" id="SM00086">
    <property type="entry name" value="PAC"/>
    <property type="match status" value="2"/>
</dbReference>
<proteinExistence type="predicted"/>
<dbReference type="AlphaFoldDB" id="A0A367WGR5"/>
<dbReference type="OrthoDB" id="9765776at2"/>
<dbReference type="PROSITE" id="PS50112">
    <property type="entry name" value="PAS"/>
    <property type="match status" value="2"/>
</dbReference>
<dbReference type="InterPro" id="IPR004089">
    <property type="entry name" value="MCPsignal_dom"/>
</dbReference>
<dbReference type="Pfam" id="PF08448">
    <property type="entry name" value="PAS_4"/>
    <property type="match status" value="1"/>
</dbReference>
<feature type="domain" description="PAS" evidence="3">
    <location>
        <begin position="32"/>
        <end position="67"/>
    </location>
</feature>
<dbReference type="GO" id="GO:0016020">
    <property type="term" value="C:membrane"/>
    <property type="evidence" value="ECO:0007669"/>
    <property type="project" value="InterPro"/>
</dbReference>